<organism evidence="4 5">
    <name type="scientific">Ensete ventricosum</name>
    <name type="common">Abyssinian banana</name>
    <name type="synonym">Musa ensete</name>
    <dbReference type="NCBI Taxonomy" id="4639"/>
    <lineage>
        <taxon>Eukaryota</taxon>
        <taxon>Viridiplantae</taxon>
        <taxon>Streptophyta</taxon>
        <taxon>Embryophyta</taxon>
        <taxon>Tracheophyta</taxon>
        <taxon>Spermatophyta</taxon>
        <taxon>Magnoliopsida</taxon>
        <taxon>Liliopsida</taxon>
        <taxon>Zingiberales</taxon>
        <taxon>Musaceae</taxon>
        <taxon>Ensete</taxon>
    </lineage>
</organism>
<dbReference type="PANTHER" id="PTHR31314">
    <property type="entry name" value="MYB FAMILY TRANSCRIPTION FACTOR PHL7-LIKE"/>
    <property type="match status" value="1"/>
</dbReference>
<evidence type="ECO:0008006" key="6">
    <source>
        <dbReference type="Google" id="ProtNLM"/>
    </source>
</evidence>
<dbReference type="GO" id="GO:0003700">
    <property type="term" value="F:DNA-binding transcription factor activity"/>
    <property type="evidence" value="ECO:0007669"/>
    <property type="project" value="InterPro"/>
</dbReference>
<dbReference type="Proteomes" id="UP000287651">
    <property type="component" value="Unassembled WGS sequence"/>
</dbReference>
<dbReference type="PANTHER" id="PTHR31314:SF188">
    <property type="entry name" value="TRANSCRIPTION FACTOR KAN2 ISOFORM X1-RELATED"/>
    <property type="match status" value="1"/>
</dbReference>
<keyword evidence="3" id="KW-0539">Nucleus</keyword>
<dbReference type="Gene3D" id="1.10.10.60">
    <property type="entry name" value="Homeodomain-like"/>
    <property type="match status" value="1"/>
</dbReference>
<protein>
    <recommendedName>
        <fullName evidence="6">HTH myb-type domain-containing protein</fullName>
    </recommendedName>
</protein>
<gene>
    <name evidence="4" type="ORF">B296_00028986</name>
</gene>
<dbReference type="InterPro" id="IPR006447">
    <property type="entry name" value="Myb_dom_plants"/>
</dbReference>
<keyword evidence="1" id="KW-0805">Transcription regulation</keyword>
<dbReference type="AlphaFoldDB" id="A0A427A3V0"/>
<proteinExistence type="predicted"/>
<dbReference type="InterPro" id="IPR046955">
    <property type="entry name" value="PHR1-like"/>
</dbReference>
<sequence>MLFPDQSDSSSLPFKFDDATLIIDMESPNLSLCSDAGLCNRIGTKGDLGPISFTGRCGVDRSYSTVMKGPCMHLDRYRDVYVVPLTTRQRHVVHVSASIGVTQRNKEATPKLVLQLMKATGLTISHVKSHLQVYSMEESIYAKAVMKVLMSKMILVLPKLGTRLGRSSGINLCALLFPF</sequence>
<comment type="caution">
    <text evidence="4">The sequence shown here is derived from an EMBL/GenBank/DDBJ whole genome shotgun (WGS) entry which is preliminary data.</text>
</comment>
<evidence type="ECO:0000313" key="5">
    <source>
        <dbReference type="Proteomes" id="UP000287651"/>
    </source>
</evidence>
<dbReference type="EMBL" id="AMZH03003881">
    <property type="protein sequence ID" value="RRT70863.1"/>
    <property type="molecule type" value="Genomic_DNA"/>
</dbReference>
<evidence type="ECO:0000313" key="4">
    <source>
        <dbReference type="EMBL" id="RRT70863.1"/>
    </source>
</evidence>
<name>A0A427A3V0_ENSVE</name>
<reference evidence="4 5" key="1">
    <citation type="journal article" date="2014" name="Agronomy (Basel)">
        <title>A Draft Genome Sequence for Ensete ventricosum, the Drought-Tolerant Tree Against Hunger.</title>
        <authorList>
            <person name="Harrison J."/>
            <person name="Moore K.A."/>
            <person name="Paszkiewicz K."/>
            <person name="Jones T."/>
            <person name="Grant M."/>
            <person name="Ambacheew D."/>
            <person name="Muzemil S."/>
            <person name="Studholme D.J."/>
        </authorList>
    </citation>
    <scope>NUCLEOTIDE SEQUENCE [LARGE SCALE GENOMIC DNA]</scope>
</reference>
<dbReference type="GO" id="GO:0003677">
    <property type="term" value="F:DNA binding"/>
    <property type="evidence" value="ECO:0007669"/>
    <property type="project" value="InterPro"/>
</dbReference>
<evidence type="ECO:0000256" key="2">
    <source>
        <dbReference type="ARBA" id="ARBA00023163"/>
    </source>
</evidence>
<evidence type="ECO:0000256" key="1">
    <source>
        <dbReference type="ARBA" id="ARBA00023015"/>
    </source>
</evidence>
<dbReference type="NCBIfam" id="TIGR01557">
    <property type="entry name" value="myb_SHAQKYF"/>
    <property type="match status" value="1"/>
</dbReference>
<evidence type="ECO:0000256" key="3">
    <source>
        <dbReference type="ARBA" id="ARBA00023242"/>
    </source>
</evidence>
<accession>A0A427A3V0</accession>
<keyword evidence="2" id="KW-0804">Transcription</keyword>